<feature type="domain" description="ABC transporter TMD0" evidence="3">
    <location>
        <begin position="52"/>
        <end position="181"/>
    </location>
</feature>
<keyword evidence="2" id="KW-1133">Transmembrane helix</keyword>
<evidence type="ECO:0000256" key="2">
    <source>
        <dbReference type="SAM" id="Phobius"/>
    </source>
</evidence>
<feature type="transmembrane region" description="Helical" evidence="2">
    <location>
        <begin position="94"/>
        <end position="114"/>
    </location>
</feature>
<name>A0A9P7UW27_9AGAR</name>
<protein>
    <recommendedName>
        <fullName evidence="3">ABC transporter TMD0 domain-containing protein</fullName>
    </recommendedName>
</protein>
<dbReference type="RefSeq" id="XP_043011946.1">
    <property type="nucleotide sequence ID" value="XM_043150856.1"/>
</dbReference>
<feature type="transmembrane region" description="Helical" evidence="2">
    <location>
        <begin position="61"/>
        <end position="82"/>
    </location>
</feature>
<evidence type="ECO:0000313" key="4">
    <source>
        <dbReference type="EMBL" id="KAG7095476.1"/>
    </source>
</evidence>
<proteinExistence type="predicted"/>
<evidence type="ECO:0000313" key="5">
    <source>
        <dbReference type="Proteomes" id="UP001049176"/>
    </source>
</evidence>
<comment type="subcellular location">
    <subcellularLocation>
        <location evidence="1">Membrane</location>
        <topology evidence="1">Multi-pass membrane protein</topology>
    </subcellularLocation>
</comment>
<dbReference type="KEGG" id="more:E1B28_006215"/>
<dbReference type="GeneID" id="66075291"/>
<feature type="transmembrane region" description="Helical" evidence="2">
    <location>
        <begin position="158"/>
        <end position="177"/>
    </location>
</feature>
<dbReference type="Pfam" id="PF24357">
    <property type="entry name" value="TMD0_ABC"/>
    <property type="match status" value="1"/>
</dbReference>
<dbReference type="AlphaFoldDB" id="A0A9P7UW27"/>
<gene>
    <name evidence="4" type="ORF">E1B28_006215</name>
</gene>
<keyword evidence="2" id="KW-0812">Transmembrane</keyword>
<dbReference type="GO" id="GO:0016020">
    <property type="term" value="C:membrane"/>
    <property type="evidence" value="ECO:0007669"/>
    <property type="project" value="UniProtKB-SubCell"/>
</dbReference>
<keyword evidence="5" id="KW-1185">Reference proteome</keyword>
<feature type="transmembrane region" description="Helical" evidence="2">
    <location>
        <begin position="126"/>
        <end position="146"/>
    </location>
</feature>
<accession>A0A9P7UW27</accession>
<dbReference type="InterPro" id="IPR056227">
    <property type="entry name" value="TMD0_ABC"/>
</dbReference>
<feature type="transmembrane region" description="Helical" evidence="2">
    <location>
        <begin position="205"/>
        <end position="224"/>
    </location>
</feature>
<keyword evidence="2" id="KW-0472">Membrane</keyword>
<organism evidence="4 5">
    <name type="scientific">Marasmius oreades</name>
    <name type="common">fairy-ring Marasmius</name>
    <dbReference type="NCBI Taxonomy" id="181124"/>
    <lineage>
        <taxon>Eukaryota</taxon>
        <taxon>Fungi</taxon>
        <taxon>Dikarya</taxon>
        <taxon>Basidiomycota</taxon>
        <taxon>Agaricomycotina</taxon>
        <taxon>Agaricomycetes</taxon>
        <taxon>Agaricomycetidae</taxon>
        <taxon>Agaricales</taxon>
        <taxon>Marasmiineae</taxon>
        <taxon>Marasmiaceae</taxon>
        <taxon>Marasmius</taxon>
    </lineage>
</organism>
<reference evidence="4" key="1">
    <citation type="journal article" date="2021" name="Genome Biol. Evol.">
        <title>The assembled and annotated genome of the fairy-ring fungus Marasmius oreades.</title>
        <authorList>
            <person name="Hiltunen M."/>
            <person name="Ament-Velasquez S.L."/>
            <person name="Johannesson H."/>
        </authorList>
    </citation>
    <scope>NUCLEOTIDE SEQUENCE</scope>
    <source>
        <strain evidence="4">03SP1</strain>
    </source>
</reference>
<dbReference type="OrthoDB" id="5399848at2759"/>
<dbReference type="EMBL" id="CM032183">
    <property type="protein sequence ID" value="KAG7095476.1"/>
    <property type="molecule type" value="Genomic_DNA"/>
</dbReference>
<sequence length="243" mass="27175">MGEKTATSPDVDRNHLKIAQTWLPSLHGDRSVVSSRSTTMPLCSHRFPLPGSPSTCTLDTVIAPLPSLCLIIAFSLLSFQLVKVQGIANGFQRLPYPIWVHFIYMSLILAALGMTLLEIARLVAEGMGVGLLPLNSIGLLLVLHILWQERRVRTREILQLLSAYWLFLAIVETVKTVRLHTLEQNNPNDLEGSKYPSADQLLDNVVMLALYVLFLCFEPVTLFLSRREKPAPFELHGVLLSDH</sequence>
<evidence type="ECO:0000256" key="1">
    <source>
        <dbReference type="ARBA" id="ARBA00004141"/>
    </source>
</evidence>
<comment type="caution">
    <text evidence="4">The sequence shown here is derived from an EMBL/GenBank/DDBJ whole genome shotgun (WGS) entry which is preliminary data.</text>
</comment>
<evidence type="ECO:0000259" key="3">
    <source>
        <dbReference type="Pfam" id="PF24357"/>
    </source>
</evidence>
<dbReference type="Proteomes" id="UP001049176">
    <property type="component" value="Chromosome 3"/>
</dbReference>